<dbReference type="Pfam" id="PF01370">
    <property type="entry name" value="Epimerase"/>
    <property type="match status" value="1"/>
</dbReference>
<dbReference type="SUPFAM" id="SSF51735">
    <property type="entry name" value="NAD(P)-binding Rossmann-fold domains"/>
    <property type="match status" value="1"/>
</dbReference>
<feature type="domain" description="NAD-dependent epimerase/dehydratase" evidence="1">
    <location>
        <begin position="42"/>
        <end position="205"/>
    </location>
</feature>
<dbReference type="RefSeq" id="WP_267654749.1">
    <property type="nucleotide sequence ID" value="NZ_JAOVZR010000001.1"/>
</dbReference>
<evidence type="ECO:0000313" key="3">
    <source>
        <dbReference type="Proteomes" id="UP001073227"/>
    </source>
</evidence>
<dbReference type="EMBL" id="JAOVZR010000001">
    <property type="protein sequence ID" value="MCY0149248.1"/>
    <property type="molecule type" value="Genomic_DNA"/>
</dbReference>
<gene>
    <name evidence="2" type="ORF">OEG84_16415</name>
</gene>
<keyword evidence="3" id="KW-1185">Reference proteome</keyword>
<name>A0ABT3ZBS0_9HYPH</name>
<protein>
    <submittedName>
        <fullName evidence="2">NAD(P)-dependent oxidoreductase</fullName>
    </submittedName>
</protein>
<dbReference type="InterPro" id="IPR001509">
    <property type="entry name" value="Epimerase_deHydtase"/>
</dbReference>
<proteinExistence type="predicted"/>
<dbReference type="InterPro" id="IPR036291">
    <property type="entry name" value="NAD(P)-bd_dom_sf"/>
</dbReference>
<dbReference type="Gene3D" id="3.40.50.720">
    <property type="entry name" value="NAD(P)-binding Rossmann-like Domain"/>
    <property type="match status" value="1"/>
</dbReference>
<dbReference type="Proteomes" id="UP001073227">
    <property type="component" value="Unassembled WGS sequence"/>
</dbReference>
<reference evidence="2" key="1">
    <citation type="submission" date="2022-10" db="EMBL/GenBank/DDBJ databases">
        <title>Hoeflea sp. G2-23, isolated from marine algae.</title>
        <authorList>
            <person name="Kristyanto S."/>
            <person name="Kim J.M."/>
            <person name="Jeon C.O."/>
        </authorList>
    </citation>
    <scope>NUCLEOTIDE SEQUENCE</scope>
    <source>
        <strain evidence="2">G2-23</strain>
    </source>
</reference>
<comment type="caution">
    <text evidence="2">The sequence shown here is derived from an EMBL/GenBank/DDBJ whole genome shotgun (WGS) entry which is preliminary data.</text>
</comment>
<evidence type="ECO:0000313" key="2">
    <source>
        <dbReference type="EMBL" id="MCY0149248.1"/>
    </source>
</evidence>
<sequence length="347" mass="37752">MQHQDDADRVPTGFADIEALEERLSRPDDDVIADLASIDGDIMVLGATGKIGPSLTRMAKRAAPDKRVIAVARFSDPSLLERFQSQGIETIKADLLDRDQIAALPDVKNVLFIAGFKFGASGTPALTWATNTLLPAQVAGGLSDRRLVAFSTGCVYPFVPITSGGATEDYPLTPLGEYANSCVGRERAIEWEAARNNTDTLMFRLNYAIDCRYGVLHDIASKVLADKPVDLTTGYVNVIWQGDNNAMALRSLRHCATPARALNITGPETLSIRFLAERLGEKIGKKPIFSGEEAQTAWLNNAGKAFGLMGYPKVSLEQMLDWVADWVTRDMPSLGKPTGFEVRDGAY</sequence>
<accession>A0ABT3ZBS0</accession>
<organism evidence="2 3">
    <name type="scientific">Hoeflea algicola</name>
    <dbReference type="NCBI Taxonomy" id="2983763"/>
    <lineage>
        <taxon>Bacteria</taxon>
        <taxon>Pseudomonadati</taxon>
        <taxon>Pseudomonadota</taxon>
        <taxon>Alphaproteobacteria</taxon>
        <taxon>Hyphomicrobiales</taxon>
        <taxon>Rhizobiaceae</taxon>
        <taxon>Hoeflea</taxon>
    </lineage>
</organism>
<evidence type="ECO:0000259" key="1">
    <source>
        <dbReference type="Pfam" id="PF01370"/>
    </source>
</evidence>